<evidence type="ECO:0000313" key="3">
    <source>
        <dbReference type="EMBL" id="SFJ41476.1"/>
    </source>
</evidence>
<gene>
    <name evidence="3" type="ORF">SAMN05421852_10927</name>
</gene>
<feature type="compositionally biased region" description="Acidic residues" evidence="1">
    <location>
        <begin position="75"/>
        <end position="91"/>
    </location>
</feature>
<dbReference type="EMBL" id="FORR01000009">
    <property type="protein sequence ID" value="SFJ41476.1"/>
    <property type="molecule type" value="Genomic_DNA"/>
</dbReference>
<keyword evidence="4" id="KW-1185">Reference proteome</keyword>
<accession>A0A1I3R8B8</accession>
<protein>
    <submittedName>
        <fullName evidence="3">LysM domain-containing protein</fullName>
    </submittedName>
</protein>
<organism evidence="3 4">
    <name type="scientific">Thermoflavimicrobium dichotomicum</name>
    <dbReference type="NCBI Taxonomy" id="46223"/>
    <lineage>
        <taxon>Bacteria</taxon>
        <taxon>Bacillati</taxon>
        <taxon>Bacillota</taxon>
        <taxon>Bacilli</taxon>
        <taxon>Bacillales</taxon>
        <taxon>Thermoactinomycetaceae</taxon>
        <taxon>Thermoflavimicrobium</taxon>
    </lineage>
</organism>
<dbReference type="InterPro" id="IPR036779">
    <property type="entry name" value="LysM_dom_sf"/>
</dbReference>
<proteinExistence type="predicted"/>
<dbReference type="PROSITE" id="PS51782">
    <property type="entry name" value="LYSM"/>
    <property type="match status" value="1"/>
</dbReference>
<evidence type="ECO:0000259" key="2">
    <source>
        <dbReference type="PROSITE" id="PS51782"/>
    </source>
</evidence>
<dbReference type="CDD" id="cd00118">
    <property type="entry name" value="LysM"/>
    <property type="match status" value="1"/>
</dbReference>
<feature type="compositionally biased region" description="Basic and acidic residues" evidence="1">
    <location>
        <begin position="64"/>
        <end position="74"/>
    </location>
</feature>
<dbReference type="AlphaFoldDB" id="A0A1I3R8B8"/>
<sequence length="228" mass="26061">MKIHIVRPGDTIHIIVQKYNIPLERLLEFNPHLNNADSLEAGMKIRIPTGKVHVGTKLEQTLESDEKQINKESDSTLEYEEQTEFDQEENDPLLNEEANQSFSSREPLYSYSPLPFTDYSKWSSEADYHESSSLEESSAIDGVDPYSMKYSSLMGPPMMPYPPYPELFLPPFYFTAPTSHVSAPYFSQDPHFYPLHVPPFYPIPMQGYPPECASGHAKFQKESSSREA</sequence>
<dbReference type="Proteomes" id="UP000199545">
    <property type="component" value="Unassembled WGS sequence"/>
</dbReference>
<feature type="domain" description="LysM" evidence="2">
    <location>
        <begin position="2"/>
        <end position="47"/>
    </location>
</feature>
<reference evidence="3 4" key="1">
    <citation type="submission" date="2016-10" db="EMBL/GenBank/DDBJ databases">
        <authorList>
            <person name="de Groot N.N."/>
        </authorList>
    </citation>
    <scope>NUCLEOTIDE SEQUENCE [LARGE SCALE GENOMIC DNA]</scope>
    <source>
        <strain evidence="3 4">DSM 44778</strain>
    </source>
</reference>
<dbReference type="SUPFAM" id="SSF54106">
    <property type="entry name" value="LysM domain"/>
    <property type="match status" value="1"/>
</dbReference>
<evidence type="ECO:0000313" key="4">
    <source>
        <dbReference type="Proteomes" id="UP000199545"/>
    </source>
</evidence>
<evidence type="ECO:0000256" key="1">
    <source>
        <dbReference type="SAM" id="MobiDB-lite"/>
    </source>
</evidence>
<dbReference type="Gene3D" id="3.10.350.10">
    <property type="entry name" value="LysM domain"/>
    <property type="match status" value="1"/>
</dbReference>
<feature type="region of interest" description="Disordered" evidence="1">
    <location>
        <begin position="63"/>
        <end position="92"/>
    </location>
</feature>
<name>A0A1I3R8B8_9BACL</name>
<dbReference type="STRING" id="46223.SAMN05421852_10927"/>
<dbReference type="Pfam" id="PF01476">
    <property type="entry name" value="LysM"/>
    <property type="match status" value="1"/>
</dbReference>
<dbReference type="InterPro" id="IPR018392">
    <property type="entry name" value="LysM"/>
</dbReference>
<dbReference type="SMART" id="SM00257">
    <property type="entry name" value="LysM"/>
    <property type="match status" value="1"/>
</dbReference>
<dbReference type="RefSeq" id="WP_175482405.1">
    <property type="nucleotide sequence ID" value="NZ_FORR01000009.1"/>
</dbReference>